<dbReference type="CDD" id="cd00118">
    <property type="entry name" value="LysM"/>
    <property type="match status" value="2"/>
</dbReference>
<dbReference type="PROSITE" id="PS51257">
    <property type="entry name" value="PROKAR_LIPOPROTEIN"/>
    <property type="match status" value="1"/>
</dbReference>
<dbReference type="AlphaFoldDB" id="E8N0W8"/>
<organism evidence="4 5">
    <name type="scientific">Anaerolinea thermophila (strain DSM 14523 / JCM 11388 / NBRC 100420 / UNI-1)</name>
    <dbReference type="NCBI Taxonomy" id="926569"/>
    <lineage>
        <taxon>Bacteria</taxon>
        <taxon>Bacillati</taxon>
        <taxon>Chloroflexota</taxon>
        <taxon>Anaerolineae</taxon>
        <taxon>Anaerolineales</taxon>
        <taxon>Anaerolineaceae</taxon>
        <taxon>Anaerolinea</taxon>
    </lineage>
</organism>
<dbReference type="PANTHER" id="PTHR33734">
    <property type="entry name" value="LYSM DOMAIN-CONTAINING GPI-ANCHORED PROTEIN 2"/>
    <property type="match status" value="1"/>
</dbReference>
<dbReference type="InterPro" id="IPR018392">
    <property type="entry name" value="LysM"/>
</dbReference>
<dbReference type="Gene3D" id="3.10.350.10">
    <property type="entry name" value="LysM domain"/>
    <property type="match status" value="2"/>
</dbReference>
<dbReference type="PROSITE" id="PS51782">
    <property type="entry name" value="LYSM"/>
    <property type="match status" value="2"/>
</dbReference>
<dbReference type="eggNOG" id="COG1388">
    <property type="taxonomic scope" value="Bacteria"/>
</dbReference>
<sequence length="211" mass="22752">MNKSLRFFWMMVLLVVLILSTACTLRASTPPAPTQEQGVLFPTPTSVANAVQTQTAQAQPQIATATPQVEAPTPVPQQAEQPQPTAQAPQPQPIPTLERPSTYTLQKGEWPICIARRYDLDLNALFSLNGLNMNSRPAVGTVLKIPSSGNWNEAAYGPRALRKHTDYKVAAGDTVYTIACYFGDVSPEAILAANGLNSPNDVKPGMTLKIP</sequence>
<dbReference type="HOGENOM" id="CLU_1302801_0_0_0"/>
<dbReference type="EMBL" id="AP012029">
    <property type="protein sequence ID" value="BAJ62513.1"/>
    <property type="molecule type" value="Genomic_DNA"/>
</dbReference>
<gene>
    <name evidence="4" type="ordered locus">ANT_04790</name>
</gene>
<dbReference type="InterPro" id="IPR036779">
    <property type="entry name" value="LysM_dom_sf"/>
</dbReference>
<proteinExistence type="predicted"/>
<dbReference type="KEGG" id="atm:ANT_04790"/>
<feature type="compositionally biased region" description="Low complexity" evidence="1">
    <location>
        <begin position="58"/>
        <end position="89"/>
    </location>
</feature>
<feature type="domain" description="LysM" evidence="3">
    <location>
        <begin position="101"/>
        <end position="145"/>
    </location>
</feature>
<evidence type="ECO:0000256" key="2">
    <source>
        <dbReference type="SAM" id="SignalP"/>
    </source>
</evidence>
<accession>E8N0W8</accession>
<name>E8N0W8_ANATU</name>
<dbReference type="GO" id="GO:0008932">
    <property type="term" value="F:lytic endotransglycosylase activity"/>
    <property type="evidence" value="ECO:0007669"/>
    <property type="project" value="TreeGrafter"/>
</dbReference>
<protein>
    <recommendedName>
        <fullName evidence="3">LysM domain-containing protein</fullName>
    </recommendedName>
</protein>
<dbReference type="InParanoid" id="E8N0W8"/>
<feature type="region of interest" description="Disordered" evidence="1">
    <location>
        <begin position="58"/>
        <end position="101"/>
    </location>
</feature>
<dbReference type="OrthoDB" id="166196at2"/>
<feature type="domain" description="LysM" evidence="3">
    <location>
        <begin position="165"/>
        <end position="210"/>
    </location>
</feature>
<keyword evidence="5" id="KW-1185">Reference proteome</keyword>
<dbReference type="STRING" id="926569.ANT_04790"/>
<dbReference type="PANTHER" id="PTHR33734:SF22">
    <property type="entry name" value="MEMBRANE-BOUND LYTIC MUREIN TRANSGLYCOSYLASE D"/>
    <property type="match status" value="1"/>
</dbReference>
<keyword evidence="2" id="KW-0732">Signal</keyword>
<feature type="signal peptide" evidence="2">
    <location>
        <begin position="1"/>
        <end position="27"/>
    </location>
</feature>
<feature type="chain" id="PRO_5003228038" description="LysM domain-containing protein" evidence="2">
    <location>
        <begin position="28"/>
        <end position="211"/>
    </location>
</feature>
<dbReference type="RefSeq" id="WP_013558909.1">
    <property type="nucleotide sequence ID" value="NC_014960.1"/>
</dbReference>
<evidence type="ECO:0000313" key="4">
    <source>
        <dbReference type="EMBL" id="BAJ62513.1"/>
    </source>
</evidence>
<evidence type="ECO:0000313" key="5">
    <source>
        <dbReference type="Proteomes" id="UP000008922"/>
    </source>
</evidence>
<dbReference type="Pfam" id="PF01476">
    <property type="entry name" value="LysM"/>
    <property type="match status" value="2"/>
</dbReference>
<dbReference type="SUPFAM" id="SSF54106">
    <property type="entry name" value="LysM domain"/>
    <property type="match status" value="2"/>
</dbReference>
<evidence type="ECO:0000256" key="1">
    <source>
        <dbReference type="SAM" id="MobiDB-lite"/>
    </source>
</evidence>
<evidence type="ECO:0000259" key="3">
    <source>
        <dbReference type="PROSITE" id="PS51782"/>
    </source>
</evidence>
<dbReference type="SMART" id="SM00257">
    <property type="entry name" value="LysM"/>
    <property type="match status" value="2"/>
</dbReference>
<reference evidence="4 5" key="1">
    <citation type="submission" date="2010-12" db="EMBL/GenBank/DDBJ databases">
        <title>Whole genome sequence of Anaerolinea thermophila UNI-1.</title>
        <authorList>
            <person name="Narita-Yamada S."/>
            <person name="Kishi E."/>
            <person name="Watanabe Y."/>
            <person name="Takasaki K."/>
            <person name="Ankai A."/>
            <person name="Oguchi A."/>
            <person name="Fukui S."/>
            <person name="Takahashi M."/>
            <person name="Yashiro I."/>
            <person name="Hosoyama A."/>
            <person name="Sekiguchi Y."/>
            <person name="Hanada S."/>
            <person name="Fujita N."/>
        </authorList>
    </citation>
    <scope>NUCLEOTIDE SEQUENCE [LARGE SCALE GENOMIC DNA]</scope>
    <source>
        <strain evidence="5">DSM 14523 / JCM 11388 / NBRC 100420 / UNI-1</strain>
    </source>
</reference>
<dbReference type="Proteomes" id="UP000008922">
    <property type="component" value="Chromosome"/>
</dbReference>